<protein>
    <submittedName>
        <fullName evidence="2">Uncharacterized protein</fullName>
    </submittedName>
</protein>
<dbReference type="WBParaSite" id="ALUE_0001483601-mRNA-1">
    <property type="protein sequence ID" value="ALUE_0001483601-mRNA-1"/>
    <property type="gene ID" value="ALUE_0001483601"/>
</dbReference>
<evidence type="ECO:0000313" key="2">
    <source>
        <dbReference type="WBParaSite" id="ALUE_0001483601-mRNA-1"/>
    </source>
</evidence>
<sequence>MVKEDGMRQAPAEELPESCPRLGAVRFFQLLSYMRPRTAEVPASEESKMIHVAQCAIVPKSSFYDTACVIPCKSDSVLLCLFKIRVS</sequence>
<reference evidence="2" key="1">
    <citation type="submission" date="2017-02" db="UniProtKB">
        <authorList>
            <consortium name="WormBaseParasite"/>
        </authorList>
    </citation>
    <scope>IDENTIFICATION</scope>
</reference>
<organism evidence="1 2">
    <name type="scientific">Ascaris lumbricoides</name>
    <name type="common">Giant roundworm</name>
    <dbReference type="NCBI Taxonomy" id="6252"/>
    <lineage>
        <taxon>Eukaryota</taxon>
        <taxon>Metazoa</taxon>
        <taxon>Ecdysozoa</taxon>
        <taxon>Nematoda</taxon>
        <taxon>Chromadorea</taxon>
        <taxon>Rhabditida</taxon>
        <taxon>Spirurina</taxon>
        <taxon>Ascaridomorpha</taxon>
        <taxon>Ascaridoidea</taxon>
        <taxon>Ascarididae</taxon>
        <taxon>Ascaris</taxon>
    </lineage>
</organism>
<name>A0A0M3IB18_ASCLU</name>
<keyword evidence="1" id="KW-1185">Reference proteome</keyword>
<dbReference type="Proteomes" id="UP000036681">
    <property type="component" value="Unplaced"/>
</dbReference>
<accession>A0A0M3IB18</accession>
<dbReference type="AlphaFoldDB" id="A0A0M3IB18"/>
<evidence type="ECO:0000313" key="1">
    <source>
        <dbReference type="Proteomes" id="UP000036681"/>
    </source>
</evidence>
<proteinExistence type="predicted"/>